<dbReference type="Pfam" id="PF04238">
    <property type="entry name" value="DUF420"/>
    <property type="match status" value="1"/>
</dbReference>
<dbReference type="PANTHER" id="PTHR37692:SF1">
    <property type="entry name" value="DUF420 DOMAIN-CONTAINING PROTEIN"/>
    <property type="match status" value="1"/>
</dbReference>
<evidence type="ECO:0000313" key="2">
    <source>
        <dbReference type="EMBL" id="SUZ60493.1"/>
    </source>
</evidence>
<dbReference type="EMBL" id="UINC01000746">
    <property type="protein sequence ID" value="SUZ60493.1"/>
    <property type="molecule type" value="Genomic_DNA"/>
</dbReference>
<feature type="transmembrane region" description="Helical" evidence="1">
    <location>
        <begin position="76"/>
        <end position="96"/>
    </location>
</feature>
<feature type="transmembrane region" description="Helical" evidence="1">
    <location>
        <begin position="150"/>
        <end position="169"/>
    </location>
</feature>
<protein>
    <recommendedName>
        <fullName evidence="3">DUF420 domain-containing protein</fullName>
    </recommendedName>
</protein>
<keyword evidence="1" id="KW-1133">Transmembrane helix</keyword>
<evidence type="ECO:0008006" key="3">
    <source>
        <dbReference type="Google" id="ProtNLM"/>
    </source>
</evidence>
<reference evidence="2" key="1">
    <citation type="submission" date="2018-05" db="EMBL/GenBank/DDBJ databases">
        <authorList>
            <person name="Lanie J.A."/>
            <person name="Ng W.-L."/>
            <person name="Kazmierczak K.M."/>
            <person name="Andrzejewski T.M."/>
            <person name="Davidsen T.M."/>
            <person name="Wayne K.J."/>
            <person name="Tettelin H."/>
            <person name="Glass J.I."/>
            <person name="Rusch D."/>
            <person name="Podicherti R."/>
            <person name="Tsui H.-C.T."/>
            <person name="Winkler M.E."/>
        </authorList>
    </citation>
    <scope>NUCLEOTIDE SEQUENCE</scope>
</reference>
<proteinExistence type="predicted"/>
<dbReference type="PANTHER" id="PTHR37692">
    <property type="entry name" value="HYPOTHETICAL MEMBRANE SPANNING PROTEIN"/>
    <property type="match status" value="1"/>
</dbReference>
<sequence>VKENFWFKMIYMLSGVLSMAVAFLILGPRPEGIEGAIDVSSLPLVNALLNLTTTILLIIGYVLIKLKKREMHRSVMLTAFFSSALFLVSYVIYHWFKSGPKAYTGEWISVYYPILVTHIILAMIILPLAMITLYRGWFFQIQQHRKIARITFPIWLYVSITGIIIYLMLYT</sequence>
<keyword evidence="1" id="KW-0812">Transmembrane</keyword>
<organism evidence="2">
    <name type="scientific">marine metagenome</name>
    <dbReference type="NCBI Taxonomy" id="408172"/>
    <lineage>
        <taxon>unclassified sequences</taxon>
        <taxon>metagenomes</taxon>
        <taxon>ecological metagenomes</taxon>
    </lineage>
</organism>
<keyword evidence="1" id="KW-0472">Membrane</keyword>
<dbReference type="InterPro" id="IPR007352">
    <property type="entry name" value="DUF420"/>
</dbReference>
<accession>A0A381P4E3</accession>
<evidence type="ECO:0000256" key="1">
    <source>
        <dbReference type="SAM" id="Phobius"/>
    </source>
</evidence>
<feature type="transmembrane region" description="Helical" evidence="1">
    <location>
        <begin position="116"/>
        <end position="138"/>
    </location>
</feature>
<feature type="non-terminal residue" evidence="2">
    <location>
        <position position="1"/>
    </location>
</feature>
<gene>
    <name evidence="2" type="ORF">METZ01_LOCUS13347</name>
</gene>
<name>A0A381P4E3_9ZZZZ</name>
<feature type="transmembrane region" description="Helical" evidence="1">
    <location>
        <begin position="9"/>
        <end position="27"/>
    </location>
</feature>
<dbReference type="AlphaFoldDB" id="A0A381P4E3"/>
<feature type="transmembrane region" description="Helical" evidence="1">
    <location>
        <begin position="47"/>
        <end position="64"/>
    </location>
</feature>